<reference evidence="4" key="2">
    <citation type="submission" date="2020-05" db="EMBL/GenBank/DDBJ databases">
        <authorList>
            <person name="Kim H.-S."/>
            <person name="Proctor R.H."/>
            <person name="Brown D.W."/>
        </authorList>
    </citation>
    <scope>NUCLEOTIDE SEQUENCE</scope>
    <source>
        <strain evidence="4">NRRL 20472</strain>
    </source>
</reference>
<name>A0A8H4SVM3_9HYPO</name>
<dbReference type="InterPro" id="IPR050987">
    <property type="entry name" value="AtrR-like"/>
</dbReference>
<comment type="caution">
    <text evidence="4">The sequence shown here is derived from an EMBL/GenBank/DDBJ whole genome shotgun (WGS) entry which is preliminary data.</text>
</comment>
<evidence type="ECO:0000256" key="2">
    <source>
        <dbReference type="SAM" id="MobiDB-lite"/>
    </source>
</evidence>
<dbReference type="GO" id="GO:0006351">
    <property type="term" value="P:DNA-templated transcription"/>
    <property type="evidence" value="ECO:0007669"/>
    <property type="project" value="InterPro"/>
</dbReference>
<keyword evidence="5" id="KW-1185">Reference proteome</keyword>
<dbReference type="PANTHER" id="PTHR46910:SF25">
    <property type="entry name" value="ABC-TRANSPORTER-REGULATING TRANSCRIPTION FACTOR"/>
    <property type="match status" value="1"/>
</dbReference>
<proteinExistence type="predicted"/>
<accession>A0A8H4SVM3</accession>
<dbReference type="AlphaFoldDB" id="A0A8H4SVM3"/>
<dbReference type="Proteomes" id="UP000622797">
    <property type="component" value="Unassembled WGS sequence"/>
</dbReference>
<reference evidence="4" key="1">
    <citation type="journal article" date="2020" name="BMC Genomics">
        <title>Correction to: Identification and distribution of gene clusters required for synthesis of sphingolipid metabolism inhibitors in diverse species of the filamentous fungus Fusarium.</title>
        <authorList>
            <person name="Kim H.S."/>
            <person name="Lohmar J.M."/>
            <person name="Busman M."/>
            <person name="Brown D.W."/>
            <person name="Naumann T.A."/>
            <person name="Divon H.H."/>
            <person name="Lysoe E."/>
            <person name="Uhlig S."/>
            <person name="Proctor R.H."/>
        </authorList>
    </citation>
    <scope>NUCLEOTIDE SEQUENCE</scope>
    <source>
        <strain evidence="4">NRRL 20472</strain>
    </source>
</reference>
<dbReference type="OrthoDB" id="3266505at2759"/>
<dbReference type="PANTHER" id="PTHR46910">
    <property type="entry name" value="TRANSCRIPTION FACTOR PDR1"/>
    <property type="match status" value="1"/>
</dbReference>
<feature type="region of interest" description="Disordered" evidence="2">
    <location>
        <begin position="21"/>
        <end position="60"/>
    </location>
</feature>
<evidence type="ECO:0000313" key="4">
    <source>
        <dbReference type="EMBL" id="KAF4946629.1"/>
    </source>
</evidence>
<dbReference type="Pfam" id="PF04082">
    <property type="entry name" value="Fungal_trans"/>
    <property type="match status" value="1"/>
</dbReference>
<dbReference type="InterPro" id="IPR007219">
    <property type="entry name" value="XnlR_reg_dom"/>
</dbReference>
<organism evidence="4 5">
    <name type="scientific">Fusarium sarcochroum</name>
    <dbReference type="NCBI Taxonomy" id="1208366"/>
    <lineage>
        <taxon>Eukaryota</taxon>
        <taxon>Fungi</taxon>
        <taxon>Dikarya</taxon>
        <taxon>Ascomycota</taxon>
        <taxon>Pezizomycotina</taxon>
        <taxon>Sordariomycetes</taxon>
        <taxon>Hypocreomycetidae</taxon>
        <taxon>Hypocreales</taxon>
        <taxon>Nectriaceae</taxon>
        <taxon>Fusarium</taxon>
        <taxon>Fusarium lateritium species complex</taxon>
    </lineage>
</organism>
<protein>
    <recommendedName>
        <fullName evidence="3">Xylanolytic transcriptional activator regulatory domain-containing protein</fullName>
    </recommendedName>
</protein>
<evidence type="ECO:0000313" key="5">
    <source>
        <dbReference type="Proteomes" id="UP000622797"/>
    </source>
</evidence>
<feature type="domain" description="Xylanolytic transcriptional activator regulatory" evidence="3">
    <location>
        <begin position="122"/>
        <end position="323"/>
    </location>
</feature>
<dbReference type="GO" id="GO:0008270">
    <property type="term" value="F:zinc ion binding"/>
    <property type="evidence" value="ECO:0007669"/>
    <property type="project" value="InterPro"/>
</dbReference>
<evidence type="ECO:0000256" key="1">
    <source>
        <dbReference type="ARBA" id="ARBA00023242"/>
    </source>
</evidence>
<dbReference type="CDD" id="cd12148">
    <property type="entry name" value="fungal_TF_MHR"/>
    <property type="match status" value="1"/>
</dbReference>
<evidence type="ECO:0000259" key="3">
    <source>
        <dbReference type="Pfam" id="PF04082"/>
    </source>
</evidence>
<keyword evidence="1" id="KW-0539">Nucleus</keyword>
<dbReference type="EMBL" id="JABEXW010001150">
    <property type="protein sequence ID" value="KAF4946629.1"/>
    <property type="molecule type" value="Genomic_DNA"/>
</dbReference>
<gene>
    <name evidence="4" type="ORF">FSARC_14147</name>
</gene>
<dbReference type="GO" id="GO:0003700">
    <property type="term" value="F:DNA-binding transcription factor activity"/>
    <property type="evidence" value="ECO:0007669"/>
    <property type="project" value="InterPro"/>
</dbReference>
<sequence>MTQAPSLESRLVRIEKLLQAAPDNKTGSCEDKAVPTKTANLDQPASLGSGKPRPSDLLTQKSSLETFKNKTRPLWKPYTEIPVLRLTESRVSELKQSISKESSWQQVIIPMLAKPEALLLVESYLDAVNPLVPLFDRNSLLDLCQNHFPVDSGTWDPAWWACLNAIIAISIQMNTISSDFVSVGRFSWSFFKNAFAVYGDLMLSDPTIISVKAMLTMAMFLSGTTDNNTMMLLLSSAGKRCQILGLDCEGLDSSLQPSNPTVNADKRRTYWVAYLVEKTFSMNCGFHSALPENIVEPQVSQNFRSMADDLAEPVDTGNWSFFESRVQLAIIESKTREYLRNPITNRKNMMDEGLPLKQELEDWRQSLPLNVRPEYNPVPRSEPIQLSAVMLSCAFYRSLDAINRAYHISMVRQSRIESVSIVSQSSSVGLLGGPRATIRLICQVEDICYTDLW</sequence>
<dbReference type="GO" id="GO:0003677">
    <property type="term" value="F:DNA binding"/>
    <property type="evidence" value="ECO:0007669"/>
    <property type="project" value="InterPro"/>
</dbReference>